<reference evidence="1 2" key="1">
    <citation type="submission" date="2014-12" db="EMBL/GenBank/DDBJ databases">
        <title>Draft Genome Sequence of Pseudoalteromonas luteoviolacea HI1.</title>
        <authorList>
            <person name="Asahina A.Y."/>
            <person name="Hadfield M.G."/>
        </authorList>
    </citation>
    <scope>NUCLEOTIDE SEQUENCE [LARGE SCALE GENOMIC DNA]</scope>
    <source>
        <strain evidence="1 2">HI1</strain>
    </source>
</reference>
<name>A0A0C1QSN9_9GAMM</name>
<dbReference type="Proteomes" id="UP000031327">
    <property type="component" value="Unassembled WGS sequence"/>
</dbReference>
<sequence>MPHIIIEHSDSLKISLSDLTNSIHQSTIETGLFDEKTIKTRRIAFSESIIGDGRQDFVHIQVHLLTGRTQQQKQLLSEKILSTLQKLLPETVSLSVHPYDLDPTIYRKN</sequence>
<dbReference type="Pfam" id="PF02962">
    <property type="entry name" value="CHMI"/>
    <property type="match status" value="1"/>
</dbReference>
<comment type="caution">
    <text evidence="1">The sequence shown here is derived from an EMBL/GenBank/DDBJ whole genome shotgun (WGS) entry which is preliminary data.</text>
</comment>
<proteinExistence type="predicted"/>
<dbReference type="Gene3D" id="3.30.429.10">
    <property type="entry name" value="Macrophage Migration Inhibitory Factor"/>
    <property type="match status" value="1"/>
</dbReference>
<dbReference type="InterPro" id="IPR004220">
    <property type="entry name" value="5-COMe_2-OHmuconate_Isoase"/>
</dbReference>
<keyword evidence="1" id="KW-0413">Isomerase</keyword>
<dbReference type="RefSeq" id="WP_039608320.1">
    <property type="nucleotide sequence ID" value="NZ_JWIC01000004.1"/>
</dbReference>
<dbReference type="CDD" id="cd00580">
    <property type="entry name" value="CHMI"/>
    <property type="match status" value="1"/>
</dbReference>
<dbReference type="SUPFAM" id="SSF55331">
    <property type="entry name" value="Tautomerase/MIF"/>
    <property type="match status" value="1"/>
</dbReference>
<organism evidence="1 2">
    <name type="scientific">Pseudoalteromonas luteoviolacea</name>
    <dbReference type="NCBI Taxonomy" id="43657"/>
    <lineage>
        <taxon>Bacteria</taxon>
        <taxon>Pseudomonadati</taxon>
        <taxon>Pseudomonadota</taxon>
        <taxon>Gammaproteobacteria</taxon>
        <taxon>Alteromonadales</taxon>
        <taxon>Pseudoalteromonadaceae</taxon>
        <taxon>Pseudoalteromonas</taxon>
    </lineage>
</organism>
<evidence type="ECO:0000313" key="2">
    <source>
        <dbReference type="Proteomes" id="UP000031327"/>
    </source>
</evidence>
<gene>
    <name evidence="1" type="ORF">JF50_04595</name>
</gene>
<dbReference type="PANTHER" id="PTHR37950">
    <property type="entry name" value="4-HYDROXYPHENYLACETATE CATABOLISM PROTEIN"/>
    <property type="match status" value="1"/>
</dbReference>
<dbReference type="PANTHER" id="PTHR37950:SF1">
    <property type="entry name" value="4-HYDROXYPHENYLACETATE CATABOLISM PROTEIN"/>
    <property type="match status" value="1"/>
</dbReference>
<dbReference type="GO" id="GO:0008704">
    <property type="term" value="F:5-carboxymethyl-2-hydroxymuconate delta-isomerase activity"/>
    <property type="evidence" value="ECO:0007669"/>
    <property type="project" value="InterPro"/>
</dbReference>
<accession>A0A0C1QSN9</accession>
<dbReference type="EMBL" id="JWIC01000004">
    <property type="protein sequence ID" value="KID58022.1"/>
    <property type="molecule type" value="Genomic_DNA"/>
</dbReference>
<dbReference type="InterPro" id="IPR014347">
    <property type="entry name" value="Tautomerase/MIF_sf"/>
</dbReference>
<protein>
    <submittedName>
        <fullName evidence="1">5-carboxymethyl-2-hydroxymuconate isomerase</fullName>
    </submittedName>
</protein>
<dbReference type="OrthoDB" id="9814215at2"/>
<evidence type="ECO:0000313" key="1">
    <source>
        <dbReference type="EMBL" id="KID58022.1"/>
    </source>
</evidence>
<dbReference type="AlphaFoldDB" id="A0A0C1QSN9"/>